<reference evidence="1" key="1">
    <citation type="submission" date="2018-05" db="EMBL/GenBank/DDBJ databases">
        <authorList>
            <person name="Lanie J.A."/>
            <person name="Ng W.-L."/>
            <person name="Kazmierczak K.M."/>
            <person name="Andrzejewski T.M."/>
            <person name="Davidsen T.M."/>
            <person name="Wayne K.J."/>
            <person name="Tettelin H."/>
            <person name="Glass J.I."/>
            <person name="Rusch D."/>
            <person name="Podicherti R."/>
            <person name="Tsui H.-C.T."/>
            <person name="Winkler M.E."/>
        </authorList>
    </citation>
    <scope>NUCLEOTIDE SEQUENCE</scope>
</reference>
<organism evidence="1">
    <name type="scientific">marine metagenome</name>
    <dbReference type="NCBI Taxonomy" id="408172"/>
    <lineage>
        <taxon>unclassified sequences</taxon>
        <taxon>metagenomes</taxon>
        <taxon>ecological metagenomes</taxon>
    </lineage>
</organism>
<sequence length="57" mass="6378">MRQRKFRKVVDAGVMVIVERECMVNLYPSGRMLLRTSDEQLAEKLAAEVGLLLNGAA</sequence>
<accession>A0A381NL29</accession>
<dbReference type="AlphaFoldDB" id="A0A381NL29"/>
<dbReference type="EMBL" id="UINC01000437">
    <property type="protein sequence ID" value="SUZ55271.1"/>
    <property type="molecule type" value="Genomic_DNA"/>
</dbReference>
<name>A0A381NL29_9ZZZZ</name>
<proteinExistence type="predicted"/>
<evidence type="ECO:0000313" key="1">
    <source>
        <dbReference type="EMBL" id="SUZ55271.1"/>
    </source>
</evidence>
<gene>
    <name evidence="1" type="ORF">METZ01_LOCUS8125</name>
</gene>
<protein>
    <submittedName>
        <fullName evidence="1">Uncharacterized protein</fullName>
    </submittedName>
</protein>